<dbReference type="Proteomes" id="UP000203826">
    <property type="component" value="Segment"/>
</dbReference>
<organism evidence="1 2">
    <name type="scientific">Chrysochromulina ericina virus CeV-01B</name>
    <dbReference type="NCBI Taxonomy" id="3070830"/>
    <lineage>
        <taxon>Viruses</taxon>
        <taxon>Varidnaviria</taxon>
        <taxon>Bamfordvirae</taxon>
        <taxon>Nucleocytoviricota</taxon>
        <taxon>Megaviricetes</taxon>
        <taxon>Imitervirales</taxon>
        <taxon>Mesomimiviridae</taxon>
        <taxon>Tethysvirus</taxon>
        <taxon>Tethysvirus raunefjordenense</taxon>
    </lineage>
</organism>
<dbReference type="KEGG" id="vg:26049275"/>
<name>A0A0N9QAV6_9VIRU</name>
<gene>
    <name evidence="1" type="ORF">ceV_408</name>
</gene>
<keyword evidence="2" id="KW-1185">Reference proteome</keyword>
<evidence type="ECO:0000313" key="2">
    <source>
        <dbReference type="Proteomes" id="UP000203826"/>
    </source>
</evidence>
<accession>A0A0N9QAV6</accession>
<dbReference type="EMBL" id="KT820662">
    <property type="protein sequence ID" value="ALH23314.1"/>
    <property type="molecule type" value="Genomic_DNA"/>
</dbReference>
<protein>
    <submittedName>
        <fullName evidence="1">Uncharacterized protein</fullName>
    </submittedName>
</protein>
<sequence length="479" mass="52378">MSLAVLKRKTMHGHNPRLAPISGSNNGTFGFSLNGTRRGNHTGRETNLAPGAMTGSPQMIGPTSSNPTGPGIYGHPSSVCTNDPTVVKTTVMNTRGMLAKRLRGIERIPPMAPIRNIMPENGSCPSNGEPANSCGCEMGGIIEPTNSINTQYWSKCYLNKFCTGPLSVNWVKPEIVPNGNQSTYIERIVKINGKTTSKHGCNSTKSFNGIIGVLDLSGLLAIQNVPQGCNTNSKLNLSEKQLEALVTSHSIMPFHSLCRRANLDIPLHLRNCANRTPVSGMENWTATGRNIVTSRTAKPGITTIDYGTYISRRLKINNYIPPQLGCNMPQPQPNLAVSCRKTPYNSYWNNNIPPSVQWMPGPFSNVTLILGAENAGQYNIDGKEFIIYLGPNGKFRSYDIGNRVLDGTWQQFNSNTINIFIQRFQIVINFYFSEPLLKISSMVTITSQGLPDTKAPILDIKSGPPGLPQFKDLPKPFSI</sequence>
<proteinExistence type="predicted"/>
<reference evidence="1 2" key="1">
    <citation type="journal article" date="2015" name="Genome Announc.">
        <title>The 474-Kilobase-Pair Complete Genome Sequence of CeV-01B, a Virus Infecting Haptolina (Chrysochromulina) ericina (Prymnesiophyceae).</title>
        <authorList>
            <person name="Gallot-Lavallee L."/>
            <person name="Pagarete A."/>
            <person name="Legendre M."/>
            <person name="Santini S."/>
            <person name="Sandaa R.A."/>
            <person name="Himmelbauer H."/>
            <person name="Ogata H."/>
            <person name="Bratbak G."/>
            <person name="Claverie J.M."/>
        </authorList>
    </citation>
    <scope>NUCLEOTIDE SEQUENCE [LARGE SCALE GENOMIC DNA]</scope>
    <source>
        <strain evidence="1">CeV-01B</strain>
    </source>
</reference>
<evidence type="ECO:0000313" key="1">
    <source>
        <dbReference type="EMBL" id="ALH23314.1"/>
    </source>
</evidence>